<dbReference type="STRING" id="1203190.GCA_000312345_02361"/>
<accession>A0A1H1L5I2</accession>
<dbReference type="InterPro" id="IPR036390">
    <property type="entry name" value="WH_DNA-bd_sf"/>
</dbReference>
<keyword evidence="3" id="KW-0804">Transcription</keyword>
<dbReference type="SUPFAM" id="SSF55781">
    <property type="entry name" value="GAF domain-like"/>
    <property type="match status" value="1"/>
</dbReference>
<sequence length="232" mass="24361">MPAGMSVAGCAAATGLPRTTVHRLVTDLEAVGILARAGGAWVLGPGARTLAAHAPMEFPAVARLRRPAQQLADLSSFSVYVTVMSFGRCYYLLRTDGDTPIRIFNVEVGEYKRFGESFAGVALLSTLSRARQDNEIADMGASPPPFLDATPEQHAASIRDMLAQLDAHGWCGGSGWVQGVAGMACVVPGPDPRFAVTISGGEGLLDAARRRALAPAMLECAQQLADVIGLVR</sequence>
<dbReference type="AlphaFoldDB" id="A0A1H1L5I2"/>
<evidence type="ECO:0000256" key="3">
    <source>
        <dbReference type="ARBA" id="ARBA00023163"/>
    </source>
</evidence>
<keyword evidence="6" id="KW-1185">Reference proteome</keyword>
<dbReference type="Pfam" id="PF09339">
    <property type="entry name" value="HTH_IclR"/>
    <property type="match status" value="1"/>
</dbReference>
<dbReference type="InterPro" id="IPR050707">
    <property type="entry name" value="HTH_MetabolicPath_Reg"/>
</dbReference>
<dbReference type="SUPFAM" id="SSF46785">
    <property type="entry name" value="Winged helix' DNA-binding domain"/>
    <property type="match status" value="1"/>
</dbReference>
<dbReference type="Proteomes" id="UP000182237">
    <property type="component" value="Chromosome I"/>
</dbReference>
<dbReference type="eggNOG" id="COG1414">
    <property type="taxonomic scope" value="Bacteria"/>
</dbReference>
<name>A0A1H1L5I2_9CORY</name>
<dbReference type="InterPro" id="IPR005471">
    <property type="entry name" value="Tscrpt_reg_IclR_N"/>
</dbReference>
<keyword evidence="2 5" id="KW-0238">DNA-binding</keyword>
<protein>
    <submittedName>
        <fullName evidence="5">DNA-binding transcriptional regulator, IclR family</fullName>
    </submittedName>
</protein>
<feature type="domain" description="IclR-ED" evidence="4">
    <location>
        <begin position="46"/>
        <end position="230"/>
    </location>
</feature>
<dbReference type="InterPro" id="IPR029016">
    <property type="entry name" value="GAF-like_dom_sf"/>
</dbReference>
<dbReference type="GO" id="GO:0003700">
    <property type="term" value="F:DNA-binding transcription factor activity"/>
    <property type="evidence" value="ECO:0007669"/>
    <property type="project" value="TreeGrafter"/>
</dbReference>
<evidence type="ECO:0000313" key="5">
    <source>
        <dbReference type="EMBL" id="SDR69844.1"/>
    </source>
</evidence>
<dbReference type="GO" id="GO:0045892">
    <property type="term" value="P:negative regulation of DNA-templated transcription"/>
    <property type="evidence" value="ECO:0007669"/>
    <property type="project" value="TreeGrafter"/>
</dbReference>
<gene>
    <name evidence="5" type="ORF">SAMN04488539_0075</name>
</gene>
<evidence type="ECO:0000313" key="6">
    <source>
        <dbReference type="Proteomes" id="UP000182237"/>
    </source>
</evidence>
<dbReference type="InterPro" id="IPR014757">
    <property type="entry name" value="Tscrpt_reg_IclR_C"/>
</dbReference>
<dbReference type="InterPro" id="IPR036388">
    <property type="entry name" value="WH-like_DNA-bd_sf"/>
</dbReference>
<dbReference type="Gene3D" id="3.30.450.40">
    <property type="match status" value="1"/>
</dbReference>
<dbReference type="GO" id="GO:0003677">
    <property type="term" value="F:DNA binding"/>
    <property type="evidence" value="ECO:0007669"/>
    <property type="project" value="UniProtKB-KW"/>
</dbReference>
<proteinExistence type="predicted"/>
<dbReference type="Gene3D" id="1.10.10.10">
    <property type="entry name" value="Winged helix-like DNA-binding domain superfamily/Winged helix DNA-binding domain"/>
    <property type="match status" value="1"/>
</dbReference>
<keyword evidence="1" id="KW-0805">Transcription regulation</keyword>
<evidence type="ECO:0000259" key="4">
    <source>
        <dbReference type="PROSITE" id="PS51078"/>
    </source>
</evidence>
<organism evidence="5 6">
    <name type="scientific">Corynebacterium timonense</name>
    <dbReference type="NCBI Taxonomy" id="441500"/>
    <lineage>
        <taxon>Bacteria</taxon>
        <taxon>Bacillati</taxon>
        <taxon>Actinomycetota</taxon>
        <taxon>Actinomycetes</taxon>
        <taxon>Mycobacteriales</taxon>
        <taxon>Corynebacteriaceae</taxon>
        <taxon>Corynebacterium</taxon>
    </lineage>
</organism>
<dbReference type="PANTHER" id="PTHR30136:SF39">
    <property type="entry name" value="TRANSCRIPTIONAL REGULATORY PROTEIN"/>
    <property type="match status" value="1"/>
</dbReference>
<dbReference type="PROSITE" id="PS51078">
    <property type="entry name" value="ICLR_ED"/>
    <property type="match status" value="1"/>
</dbReference>
<dbReference type="EMBL" id="LT629765">
    <property type="protein sequence ID" value="SDR69844.1"/>
    <property type="molecule type" value="Genomic_DNA"/>
</dbReference>
<evidence type="ECO:0000256" key="2">
    <source>
        <dbReference type="ARBA" id="ARBA00023125"/>
    </source>
</evidence>
<reference evidence="5 6" key="1">
    <citation type="submission" date="2016-10" db="EMBL/GenBank/DDBJ databases">
        <authorList>
            <person name="de Groot N.N."/>
        </authorList>
    </citation>
    <scope>NUCLEOTIDE SEQUENCE [LARGE SCALE GENOMIC DNA]</scope>
    <source>
        <strain evidence="5 6">DSM 45434</strain>
    </source>
</reference>
<dbReference type="PANTHER" id="PTHR30136">
    <property type="entry name" value="HELIX-TURN-HELIX TRANSCRIPTIONAL REGULATOR, ICLR FAMILY"/>
    <property type="match status" value="1"/>
</dbReference>
<evidence type="ECO:0000256" key="1">
    <source>
        <dbReference type="ARBA" id="ARBA00023015"/>
    </source>
</evidence>